<gene>
    <name evidence="2" type="ORF">B4U80_07774</name>
</gene>
<dbReference type="Gene3D" id="3.30.710.10">
    <property type="entry name" value="Potassium Channel Kv1.1, Chain A"/>
    <property type="match status" value="1"/>
</dbReference>
<dbReference type="PROSITE" id="PS50097">
    <property type="entry name" value="BTB"/>
    <property type="match status" value="1"/>
</dbReference>
<dbReference type="InterPro" id="IPR008974">
    <property type="entry name" value="TRAF-like"/>
</dbReference>
<dbReference type="Gene3D" id="2.60.210.10">
    <property type="entry name" value="Apoptosis, Tumor Necrosis Factor Receptor Associated Protein 2, Chain A"/>
    <property type="match status" value="1"/>
</dbReference>
<reference evidence="2 3" key="1">
    <citation type="journal article" date="2018" name="Gigascience">
        <title>Genomes of trombidid mites reveal novel predicted allergens and laterally-transferred genes associated with secondary metabolism.</title>
        <authorList>
            <person name="Dong X."/>
            <person name="Chaisiri K."/>
            <person name="Xia D."/>
            <person name="Armstrong S.D."/>
            <person name="Fang Y."/>
            <person name="Donnelly M.J."/>
            <person name="Kadowaki T."/>
            <person name="McGarry J.W."/>
            <person name="Darby A.C."/>
            <person name="Makepeace B.L."/>
        </authorList>
    </citation>
    <scope>NUCLEOTIDE SEQUENCE [LARGE SCALE GENOMIC DNA]</scope>
    <source>
        <strain evidence="2">UoL-UT</strain>
    </source>
</reference>
<dbReference type="AlphaFoldDB" id="A0A443RWJ2"/>
<evidence type="ECO:0000313" key="3">
    <source>
        <dbReference type="Proteomes" id="UP000288716"/>
    </source>
</evidence>
<dbReference type="STRING" id="299467.A0A443RWJ2"/>
<dbReference type="CDD" id="cd18186">
    <property type="entry name" value="BTB_POZ_ZBTB_KLHL-like"/>
    <property type="match status" value="1"/>
</dbReference>
<accession>A0A443RWJ2</accession>
<protein>
    <submittedName>
        <fullName evidence="2">Speckle-type POZ protein-like protein</fullName>
    </submittedName>
</protein>
<dbReference type="SMART" id="SM00225">
    <property type="entry name" value="BTB"/>
    <property type="match status" value="1"/>
</dbReference>
<feature type="non-terminal residue" evidence="2">
    <location>
        <position position="272"/>
    </location>
</feature>
<dbReference type="OrthoDB" id="6478546at2759"/>
<dbReference type="VEuPathDB" id="VectorBase:LDEU012298"/>
<evidence type="ECO:0000259" key="1">
    <source>
        <dbReference type="PROSITE" id="PS50097"/>
    </source>
</evidence>
<dbReference type="Proteomes" id="UP000288716">
    <property type="component" value="Unassembled WGS sequence"/>
</dbReference>
<dbReference type="Pfam" id="PF00651">
    <property type="entry name" value="BTB"/>
    <property type="match status" value="1"/>
</dbReference>
<organism evidence="2 3">
    <name type="scientific">Leptotrombidium deliense</name>
    <dbReference type="NCBI Taxonomy" id="299467"/>
    <lineage>
        <taxon>Eukaryota</taxon>
        <taxon>Metazoa</taxon>
        <taxon>Ecdysozoa</taxon>
        <taxon>Arthropoda</taxon>
        <taxon>Chelicerata</taxon>
        <taxon>Arachnida</taxon>
        <taxon>Acari</taxon>
        <taxon>Acariformes</taxon>
        <taxon>Trombidiformes</taxon>
        <taxon>Prostigmata</taxon>
        <taxon>Anystina</taxon>
        <taxon>Parasitengona</taxon>
        <taxon>Trombiculoidea</taxon>
        <taxon>Trombiculidae</taxon>
        <taxon>Leptotrombidium</taxon>
    </lineage>
</organism>
<proteinExistence type="predicted"/>
<dbReference type="PANTHER" id="PTHR24413">
    <property type="entry name" value="SPECKLE-TYPE POZ PROTEIN"/>
    <property type="match status" value="1"/>
</dbReference>
<feature type="domain" description="BTB" evidence="1">
    <location>
        <begin position="194"/>
        <end position="257"/>
    </location>
</feature>
<dbReference type="SUPFAM" id="SSF49599">
    <property type="entry name" value="TRAF domain-like"/>
    <property type="match status" value="1"/>
</dbReference>
<dbReference type="SUPFAM" id="SSF54695">
    <property type="entry name" value="POZ domain"/>
    <property type="match status" value="1"/>
</dbReference>
<name>A0A443RWJ2_9ACAR</name>
<dbReference type="InterPro" id="IPR011333">
    <property type="entry name" value="SKP1/BTB/POZ_sf"/>
</dbReference>
<comment type="caution">
    <text evidence="2">The sequence shown here is derived from an EMBL/GenBank/DDBJ whole genome shotgun (WGS) entry which is preliminary data.</text>
</comment>
<evidence type="ECO:0000313" key="2">
    <source>
        <dbReference type="EMBL" id="RWS19742.1"/>
    </source>
</evidence>
<dbReference type="InterPro" id="IPR000210">
    <property type="entry name" value="BTB/POZ_dom"/>
</dbReference>
<keyword evidence="3" id="KW-1185">Reference proteome</keyword>
<dbReference type="EMBL" id="NCKV01023122">
    <property type="protein sequence ID" value="RWS19742.1"/>
    <property type="molecule type" value="Genomic_DNA"/>
</dbReference>
<sequence>MNHRLYLKRVRTSESSVESSSDLNSVQCLRHESLNIKIENSRLRIEYSALLKGEVNSETSMPYFAHERCMFHAESCKSCDTNTLAVGIWCPLQSSENCLASYKLTLLDSNGAHYVTKFGYALFTKKYGKRRIDDFVDVEVFKAKNEGLRSDDLLQIDCQVRILCKDVPELRCGVESKSELAKGIANNFMSHQFCDVTFKVGSKQFEAHRIIMVSRSPVFLAMFSNDFKESKEQIVAIDDVDSDTFYELLKYIYTDSVCDIEKKALKLVSAAD</sequence>